<feature type="transmembrane region" description="Helical" evidence="1">
    <location>
        <begin position="314"/>
        <end position="334"/>
    </location>
</feature>
<reference evidence="2" key="1">
    <citation type="submission" date="2020-03" db="EMBL/GenBank/DDBJ databases">
        <title>A high-quality chromosome-level genome assembly of a woody plant with both climbing and erect habits, Rhamnella rubrinervis.</title>
        <authorList>
            <person name="Lu Z."/>
            <person name="Yang Y."/>
            <person name="Zhu X."/>
            <person name="Sun Y."/>
        </authorList>
    </citation>
    <scope>NUCLEOTIDE SEQUENCE</scope>
    <source>
        <strain evidence="2">BYM</strain>
        <tissue evidence="2">Leaf</tissue>
    </source>
</reference>
<keyword evidence="1" id="KW-0472">Membrane</keyword>
<accession>A0A8K0DZE5</accession>
<feature type="transmembrane region" description="Helical" evidence="1">
    <location>
        <begin position="464"/>
        <end position="484"/>
    </location>
</feature>
<dbReference type="GO" id="GO:0016020">
    <property type="term" value="C:membrane"/>
    <property type="evidence" value="ECO:0007669"/>
    <property type="project" value="TreeGrafter"/>
</dbReference>
<gene>
    <name evidence="2" type="ORF">FNV43_RR23682</name>
</gene>
<feature type="transmembrane region" description="Helical" evidence="1">
    <location>
        <begin position="85"/>
        <end position="103"/>
    </location>
</feature>
<feature type="transmembrane region" description="Helical" evidence="1">
    <location>
        <begin position="762"/>
        <end position="783"/>
    </location>
</feature>
<dbReference type="EMBL" id="VOIH02000010">
    <property type="protein sequence ID" value="KAF3436590.1"/>
    <property type="molecule type" value="Genomic_DNA"/>
</dbReference>
<feature type="transmembrane region" description="Helical" evidence="1">
    <location>
        <begin position="554"/>
        <end position="573"/>
    </location>
</feature>
<keyword evidence="1" id="KW-0812">Transmembrane</keyword>
<dbReference type="OrthoDB" id="419711at2759"/>
<feature type="transmembrane region" description="Helical" evidence="1">
    <location>
        <begin position="593"/>
        <end position="613"/>
    </location>
</feature>
<feature type="transmembrane region" description="Helical" evidence="1">
    <location>
        <begin position="634"/>
        <end position="667"/>
    </location>
</feature>
<organism evidence="2 3">
    <name type="scientific">Rhamnella rubrinervis</name>
    <dbReference type="NCBI Taxonomy" id="2594499"/>
    <lineage>
        <taxon>Eukaryota</taxon>
        <taxon>Viridiplantae</taxon>
        <taxon>Streptophyta</taxon>
        <taxon>Embryophyta</taxon>
        <taxon>Tracheophyta</taxon>
        <taxon>Spermatophyta</taxon>
        <taxon>Magnoliopsida</taxon>
        <taxon>eudicotyledons</taxon>
        <taxon>Gunneridae</taxon>
        <taxon>Pentapetalae</taxon>
        <taxon>rosids</taxon>
        <taxon>fabids</taxon>
        <taxon>Rosales</taxon>
        <taxon>Rhamnaceae</taxon>
        <taxon>rhamnoid group</taxon>
        <taxon>Rhamneae</taxon>
        <taxon>Rhamnella</taxon>
    </lineage>
</organism>
<feature type="transmembrane region" description="Helical" evidence="1">
    <location>
        <begin position="673"/>
        <end position="693"/>
    </location>
</feature>
<feature type="transmembrane region" description="Helical" evidence="1">
    <location>
        <begin position="523"/>
        <end position="542"/>
    </location>
</feature>
<dbReference type="PANTHER" id="PTHR12242:SF6">
    <property type="entry name" value="PROTEIN ROLLING PROTEIN"/>
    <property type="match status" value="1"/>
</dbReference>
<dbReference type="AlphaFoldDB" id="A0A8K0DZE5"/>
<feature type="transmembrane region" description="Helical" evidence="1">
    <location>
        <begin position="221"/>
        <end position="240"/>
    </location>
</feature>
<evidence type="ECO:0000256" key="1">
    <source>
        <dbReference type="SAM" id="Phobius"/>
    </source>
</evidence>
<sequence length="792" mass="90604">MALEVYWYDFICFGIVGVSLCGALWVIWSKEGSSSLKDTTDYESLLQEAPLEPDSGVSVTNAVARGHISSSQLWSSCWRGVHPKWLLATRFLSFLIMSGFLAWDVVKWDAIIFTYYTEWTFALVIVYFALGTIVSAYGCWLSSNKSPPENGARTEFLRRDFEEVKGTIRLQSHHAQEAIQERAGFWGYFMLIAFQTSAGAVILTDVVFWCIIVPFISNSHLGLNLLMGCMHTLNAAFLLLDTALNSLPFPWFRLAYFVIWSCAYVIFQWVIHACGSSWWPYPFLELNTPWAPLWYFCLALVHIPCQGFGYWLQWQVPICALSFIIPALVALKFIKKGNAEPLKLAPLWRSCWRHINPLWLLFYRAYACLSSASVMYFMVASQGALGFYFYTQWTMMLDMLYFAVGTVISAYGCWVSSSFYVNREKRKTKVLNYQSHKDIHAGFWGYLMQAMYQISSAASLLTDIIFWDQVISIVLSDLVLACALQVNGFLHSWNAIFLLVDTALNGMSFTSFGFAYFVLWGCLYISVIWIIQLCGILTWWPYSVLKLDTPRAPLWYFGLALFHIPCYWIYALIVGSKNSFLPRKFPRVFVRWQVPVCALVFIIPAVVALKFIMKEKTEPLKFSHLWRSCWRDLNPLWLLFYRAFACLCLAWILYNIVALHGAFAFFFYTQWTLALVMFYFAVGTVISAYGCWVSSSSNTNRKKEFEGKTKVQSHHSQREIYAGSLGYLMQAMYQTSAGASILTDIVFWCVLVPLLANVQFEVTLLIGSLHIFNALLLIVDTALNGLGNHGFL</sequence>
<keyword evidence="1" id="KW-1133">Transmembrane helix</keyword>
<feature type="transmembrane region" description="Helical" evidence="1">
    <location>
        <begin position="441"/>
        <end position="458"/>
    </location>
</feature>
<dbReference type="PANTHER" id="PTHR12242">
    <property type="entry name" value="OS02G0130600 PROTEIN-RELATED"/>
    <property type="match status" value="1"/>
</dbReference>
<feature type="transmembrane region" description="Helical" evidence="1">
    <location>
        <begin position="399"/>
        <end position="421"/>
    </location>
</feature>
<name>A0A8K0DZE5_9ROSA</name>
<feature type="transmembrane region" description="Helical" evidence="1">
    <location>
        <begin position="737"/>
        <end position="756"/>
    </location>
</feature>
<proteinExistence type="predicted"/>
<feature type="transmembrane region" description="Helical" evidence="1">
    <location>
        <begin position="188"/>
        <end position="215"/>
    </location>
</feature>
<feature type="transmembrane region" description="Helical" evidence="1">
    <location>
        <begin position="252"/>
        <end position="271"/>
    </location>
</feature>
<evidence type="ECO:0000313" key="3">
    <source>
        <dbReference type="Proteomes" id="UP000796880"/>
    </source>
</evidence>
<evidence type="ECO:0000313" key="2">
    <source>
        <dbReference type="EMBL" id="KAF3436590.1"/>
    </source>
</evidence>
<dbReference type="Proteomes" id="UP000796880">
    <property type="component" value="Unassembled WGS sequence"/>
</dbReference>
<keyword evidence="3" id="KW-1185">Reference proteome</keyword>
<comment type="caution">
    <text evidence="2">The sequence shown here is derived from an EMBL/GenBank/DDBJ whole genome shotgun (WGS) entry which is preliminary data.</text>
</comment>
<feature type="transmembrane region" description="Helical" evidence="1">
    <location>
        <begin position="119"/>
        <end position="140"/>
    </location>
</feature>
<protein>
    <submittedName>
        <fullName evidence="2">Uncharacterized protein</fullName>
    </submittedName>
</protein>
<feature type="transmembrane region" description="Helical" evidence="1">
    <location>
        <begin position="6"/>
        <end position="28"/>
    </location>
</feature>
<feature type="transmembrane region" description="Helical" evidence="1">
    <location>
        <begin position="355"/>
        <end position="379"/>
    </location>
</feature>
<feature type="transmembrane region" description="Helical" evidence="1">
    <location>
        <begin position="496"/>
        <end position="517"/>
    </location>
</feature>